<keyword evidence="1" id="KW-0812">Transmembrane</keyword>
<sequence>MDGTQAAPLRQHVSNATLVTSMGLGAGDVGFIAGLYGSFVGHQTLYAATVTGCSAAVGAFMVGMAIATFIRKGSAG</sequence>
<evidence type="ECO:0000313" key="3">
    <source>
        <dbReference type="Proteomes" id="UP000015423"/>
    </source>
</evidence>
<name>S5V5U3_STRC3</name>
<protein>
    <submittedName>
        <fullName evidence="2">Uncharacterized protein</fullName>
    </submittedName>
</protein>
<dbReference type="Proteomes" id="UP000015423">
    <property type="component" value="Chromosome"/>
</dbReference>
<dbReference type="PATRIC" id="fig|1214242.5.peg.3818"/>
<organism evidence="2 3">
    <name type="scientific">Streptomyces collinus (strain DSM 40733 / Tue 365)</name>
    <dbReference type="NCBI Taxonomy" id="1214242"/>
    <lineage>
        <taxon>Bacteria</taxon>
        <taxon>Bacillati</taxon>
        <taxon>Actinomycetota</taxon>
        <taxon>Actinomycetes</taxon>
        <taxon>Kitasatosporales</taxon>
        <taxon>Streptomycetaceae</taxon>
        <taxon>Streptomyces</taxon>
    </lineage>
</organism>
<dbReference type="KEGG" id="sci:B446_18640"/>
<dbReference type="AlphaFoldDB" id="S5V5U3"/>
<dbReference type="RefSeq" id="WP_020941006.1">
    <property type="nucleotide sequence ID" value="NC_021985.1"/>
</dbReference>
<feature type="transmembrane region" description="Helical" evidence="1">
    <location>
        <begin position="45"/>
        <end position="70"/>
    </location>
</feature>
<dbReference type="HOGENOM" id="CLU_2652780_0_0_11"/>
<keyword evidence="1" id="KW-1133">Transmembrane helix</keyword>
<dbReference type="EMBL" id="CP006259">
    <property type="protein sequence ID" value="AGS70544.1"/>
    <property type="molecule type" value="Genomic_DNA"/>
</dbReference>
<evidence type="ECO:0000313" key="2">
    <source>
        <dbReference type="EMBL" id="AGS70544.1"/>
    </source>
</evidence>
<gene>
    <name evidence="2" type="ORF">B446_18640</name>
</gene>
<reference evidence="3" key="1">
    <citation type="submission" date="2012-10" db="EMBL/GenBank/DDBJ databases">
        <title>The complete genome sequence of Streptomyces collinus Tu 365.</title>
        <authorList>
            <person name="Ruckert C."/>
            <person name="Szczepanowski R."/>
            <person name="Goesmann A."/>
            <person name="Pross E.K."/>
            <person name="Musiol E.M."/>
            <person name="Blin K."/>
            <person name="Wohlleben W."/>
            <person name="Puhler A."/>
            <person name="Weber T."/>
            <person name="Kalinowski J."/>
        </authorList>
    </citation>
    <scope>NUCLEOTIDE SEQUENCE [LARGE SCALE GENOMIC DNA]</scope>
    <source>
        <strain evidence="3">DSM 40733 / Tue 365</strain>
    </source>
</reference>
<feature type="transmembrane region" description="Helical" evidence="1">
    <location>
        <begin position="18"/>
        <end position="39"/>
    </location>
</feature>
<accession>S5V5U3</accession>
<keyword evidence="1" id="KW-0472">Membrane</keyword>
<proteinExistence type="predicted"/>
<evidence type="ECO:0000256" key="1">
    <source>
        <dbReference type="SAM" id="Phobius"/>
    </source>
</evidence>
<keyword evidence="3" id="KW-1185">Reference proteome</keyword>
<reference evidence="2 3" key="2">
    <citation type="journal article" date="2013" name="J. Biotechnol.">
        <title>Complete genome sequence of the kirromycin producer Streptomyces collinus Tu 365 consisting of a linear chromosome and two linear plasmids.</title>
        <authorList>
            <person name="Ruckert C."/>
            <person name="Szczepanowski R."/>
            <person name="Albersmeier A."/>
            <person name="Goesmann A."/>
            <person name="Iftime D."/>
            <person name="Musiol E.M."/>
            <person name="Blin K."/>
            <person name="Wohlleben W."/>
            <person name="Puhler A."/>
            <person name="Kalinowski J."/>
            <person name="Weber T."/>
        </authorList>
    </citation>
    <scope>NUCLEOTIDE SEQUENCE [LARGE SCALE GENOMIC DNA]</scope>
    <source>
        <strain evidence="3">DSM 40733 / Tue 365</strain>
    </source>
</reference>